<dbReference type="Proteomes" id="UP000287651">
    <property type="component" value="Unassembled WGS sequence"/>
</dbReference>
<dbReference type="EMBL" id="AMZH03002354">
    <property type="protein sequence ID" value="RRT75871.1"/>
    <property type="molecule type" value="Genomic_DNA"/>
</dbReference>
<organism evidence="1 2">
    <name type="scientific">Ensete ventricosum</name>
    <name type="common">Abyssinian banana</name>
    <name type="synonym">Musa ensete</name>
    <dbReference type="NCBI Taxonomy" id="4639"/>
    <lineage>
        <taxon>Eukaryota</taxon>
        <taxon>Viridiplantae</taxon>
        <taxon>Streptophyta</taxon>
        <taxon>Embryophyta</taxon>
        <taxon>Tracheophyta</taxon>
        <taxon>Spermatophyta</taxon>
        <taxon>Magnoliopsida</taxon>
        <taxon>Liliopsida</taxon>
        <taxon>Zingiberales</taxon>
        <taxon>Musaceae</taxon>
        <taxon>Ensete</taxon>
    </lineage>
</organism>
<accession>A0A427AI79</accession>
<protein>
    <submittedName>
        <fullName evidence="1">Uncharacterized protein</fullName>
    </submittedName>
</protein>
<dbReference type="PANTHER" id="PTHR31110">
    <property type="entry name" value="PESTICIDAL CRYSTAL CRY8BA PROTEIN"/>
    <property type="match status" value="1"/>
</dbReference>
<proteinExistence type="predicted"/>
<dbReference type="PANTHER" id="PTHR31110:SF3">
    <property type="entry name" value="PORTAL PROTEIN"/>
    <property type="match status" value="1"/>
</dbReference>
<gene>
    <name evidence="1" type="ORF">B296_00002812</name>
</gene>
<name>A0A427AI79_ENSVE</name>
<evidence type="ECO:0000313" key="2">
    <source>
        <dbReference type="Proteomes" id="UP000287651"/>
    </source>
</evidence>
<dbReference type="AlphaFoldDB" id="A0A427AI79"/>
<reference evidence="1 2" key="1">
    <citation type="journal article" date="2014" name="Agronomy (Basel)">
        <title>A Draft Genome Sequence for Ensete ventricosum, the Drought-Tolerant Tree Against Hunger.</title>
        <authorList>
            <person name="Harrison J."/>
            <person name="Moore K.A."/>
            <person name="Paszkiewicz K."/>
            <person name="Jones T."/>
            <person name="Grant M."/>
            <person name="Ambacheew D."/>
            <person name="Muzemil S."/>
            <person name="Studholme D.J."/>
        </authorList>
    </citation>
    <scope>NUCLEOTIDE SEQUENCE [LARGE SCALE GENOMIC DNA]</scope>
</reference>
<evidence type="ECO:0000313" key="1">
    <source>
        <dbReference type="EMBL" id="RRT75871.1"/>
    </source>
</evidence>
<comment type="caution">
    <text evidence="1">The sequence shown here is derived from an EMBL/GenBank/DDBJ whole genome shotgun (WGS) entry which is preliminary data.</text>
</comment>
<sequence length="324" mass="36111">MEPVPEQRLLSKCNNFLSPKALPPVKFHSSLLTPHSHLLSDSDEAESVASVPEDYYANYSDSDSDLFGKPGKRSCEEEILSGESSCYEPVGETDCRQRSTLVRGFSKENLRVDVAANNSCRGDEVHILNEFMAEKFQELGTPSAPPIVGNGRESGSLNLDDANFFLLTSDILSCILQLKSSSEDALAEPGSSVCLKPGTGDSHILEAYYWISLQVPWLDVSTNCATSPFVENIYEQIRKGINEYEVVISRWPHYLLALENALADVERAVFKALEKQYNEILVPLRDGIPKILEKQVQKLTRRQSTSPYVVPSQVSVPCLDFKFR</sequence>